<feature type="compositionally biased region" description="Low complexity" evidence="1">
    <location>
        <begin position="142"/>
        <end position="172"/>
    </location>
</feature>
<feature type="region of interest" description="Disordered" evidence="1">
    <location>
        <begin position="937"/>
        <end position="1102"/>
    </location>
</feature>
<accession>A0A1Y2I0R6</accession>
<feature type="compositionally biased region" description="Low complexity" evidence="1">
    <location>
        <begin position="981"/>
        <end position="997"/>
    </location>
</feature>
<dbReference type="Gene3D" id="3.10.260.10">
    <property type="entry name" value="Transcription regulator HTH, APSES-type DNA-binding domain"/>
    <property type="match status" value="1"/>
</dbReference>
<feature type="compositionally biased region" description="Polar residues" evidence="1">
    <location>
        <begin position="24"/>
        <end position="35"/>
    </location>
</feature>
<feature type="region of interest" description="Disordered" evidence="1">
    <location>
        <begin position="646"/>
        <end position="761"/>
    </location>
</feature>
<feature type="compositionally biased region" description="Low complexity" evidence="1">
    <location>
        <begin position="1090"/>
        <end position="1102"/>
    </location>
</feature>
<protein>
    <recommendedName>
        <fullName evidence="2">HTH APSES-type domain-containing protein</fullName>
    </recommendedName>
</protein>
<dbReference type="STRING" id="765915.A0A1Y2I0R6"/>
<dbReference type="AlphaFoldDB" id="A0A1Y2I0R6"/>
<feature type="compositionally biased region" description="Polar residues" evidence="1">
    <location>
        <begin position="229"/>
        <end position="241"/>
    </location>
</feature>
<feature type="compositionally biased region" description="Low complexity" evidence="1">
    <location>
        <begin position="720"/>
        <end position="730"/>
    </location>
</feature>
<evidence type="ECO:0000313" key="4">
    <source>
        <dbReference type="Proteomes" id="UP000193411"/>
    </source>
</evidence>
<feature type="compositionally biased region" description="Low complexity" evidence="1">
    <location>
        <begin position="1004"/>
        <end position="1051"/>
    </location>
</feature>
<feature type="compositionally biased region" description="Polar residues" evidence="1">
    <location>
        <begin position="1"/>
        <end position="14"/>
    </location>
</feature>
<feature type="compositionally biased region" description="Low complexity" evidence="1">
    <location>
        <begin position="473"/>
        <end position="493"/>
    </location>
</feature>
<reference evidence="3 4" key="1">
    <citation type="submission" date="2016-07" db="EMBL/GenBank/DDBJ databases">
        <title>Pervasive Adenine N6-methylation of Active Genes in Fungi.</title>
        <authorList>
            <consortium name="DOE Joint Genome Institute"/>
            <person name="Mondo S.J."/>
            <person name="Dannebaum R.O."/>
            <person name="Kuo R.C."/>
            <person name="Labutti K."/>
            <person name="Haridas S."/>
            <person name="Kuo A."/>
            <person name="Salamov A."/>
            <person name="Ahrendt S.R."/>
            <person name="Lipzen A."/>
            <person name="Sullivan W."/>
            <person name="Andreopoulos W.B."/>
            <person name="Clum A."/>
            <person name="Lindquist E."/>
            <person name="Daum C."/>
            <person name="Ramamoorthy G.K."/>
            <person name="Gryganskyi A."/>
            <person name="Culley D."/>
            <person name="Magnuson J.K."/>
            <person name="James T.Y."/>
            <person name="O'Malley M.A."/>
            <person name="Stajich J.E."/>
            <person name="Spatafora J.W."/>
            <person name="Visel A."/>
            <person name="Grigoriev I.V."/>
        </authorList>
    </citation>
    <scope>NUCLEOTIDE SEQUENCE [LARGE SCALE GENOMIC DNA]</scope>
    <source>
        <strain evidence="3 4">PL171</strain>
    </source>
</reference>
<name>A0A1Y2I0R6_9FUNG</name>
<feature type="region of interest" description="Disordered" evidence="1">
    <location>
        <begin position="1"/>
        <end position="87"/>
    </location>
</feature>
<dbReference type="SUPFAM" id="SSF54616">
    <property type="entry name" value="DNA-binding domain of Mlu1-box binding protein MBP1"/>
    <property type="match status" value="1"/>
</dbReference>
<dbReference type="EMBL" id="MCFL01000003">
    <property type="protein sequence ID" value="ORZ40456.1"/>
    <property type="molecule type" value="Genomic_DNA"/>
</dbReference>
<dbReference type="InterPro" id="IPR003163">
    <property type="entry name" value="Tscrpt_reg_HTH_APSES-type"/>
</dbReference>
<proteinExistence type="predicted"/>
<dbReference type="OrthoDB" id="5597783at2759"/>
<gene>
    <name evidence="3" type="ORF">BCR44DRAFT_94587</name>
</gene>
<feature type="region of interest" description="Disordered" evidence="1">
    <location>
        <begin position="138"/>
        <end position="176"/>
    </location>
</feature>
<feature type="compositionally biased region" description="Low complexity" evidence="1">
    <location>
        <begin position="740"/>
        <end position="753"/>
    </location>
</feature>
<organism evidence="3 4">
    <name type="scientific">Catenaria anguillulae PL171</name>
    <dbReference type="NCBI Taxonomy" id="765915"/>
    <lineage>
        <taxon>Eukaryota</taxon>
        <taxon>Fungi</taxon>
        <taxon>Fungi incertae sedis</taxon>
        <taxon>Blastocladiomycota</taxon>
        <taxon>Blastocladiomycetes</taxon>
        <taxon>Blastocladiales</taxon>
        <taxon>Catenariaceae</taxon>
        <taxon>Catenaria</taxon>
    </lineage>
</organism>
<comment type="caution">
    <text evidence="3">The sequence shown here is derived from an EMBL/GenBank/DDBJ whole genome shotgun (WGS) entry which is preliminary data.</text>
</comment>
<dbReference type="InterPro" id="IPR036887">
    <property type="entry name" value="HTH_APSES_sf"/>
</dbReference>
<feature type="compositionally biased region" description="Low complexity" evidence="1">
    <location>
        <begin position="261"/>
        <end position="275"/>
    </location>
</feature>
<feature type="region of interest" description="Disordered" evidence="1">
    <location>
        <begin position="328"/>
        <end position="359"/>
    </location>
</feature>
<feature type="region of interest" description="Disordered" evidence="1">
    <location>
        <begin position="839"/>
        <end position="885"/>
    </location>
</feature>
<dbReference type="Proteomes" id="UP000193411">
    <property type="component" value="Unassembled WGS sequence"/>
</dbReference>
<sequence>MPNSHNYSAGTPSVNGFGLAPGSPVSNGSASQCSPKPSRGSNHSHTSSPSRSNSPFASSLFSPRASSFSPSSGGSNNPNSLWSPAPNTSDLSFFGNDEFFLPDDAASSSLLLHREPTPTISDDVSHRVRKTSLSAAWADVQGSAPGGAFASSSAGLTDAGSGSASSHIAGPSPMRKRKLSSAVLAGWGLDAPRPRKLSMSTIAALRARGGPPTSRRPQQHQQQHHPAHSNGSSHMHQSTNASSSPPPRPLPTSHQHHGKQTSSTSSRGTASSTVSDPLFSLPDPTSIFANLFDDPDSTLIPSTTSSSPSKSLAADTLNLFSPSFSSSSHLRDSSASPNQFHGGDRSPSPALRRRSRTNSLETSVEEWIAQYPILTGLPLILPHQLFATPSPDIFLTLIDSVPVFACVVNARVSSLSDVPAPQPPIPKSPHSNLSPSMFLSGKVNGKHHQNGQSFPQPMDSVKTSRRPAPLNLASHSTGSSSSPSLSASGRSLPTTPTSSFNSRPIVLLRRADESQYVNASTLLTAGGIESERERSIILSLERGRIRLRGPAISSPTVPRVTLEGTWIPLGRARELAATCGLEGKLDEFLSDGLPGQFPELPAHVVSASGGRIGVPAHHLEIVDDEVDLESGGSDTLGQWAETLQSAANGGGAGRNGSHVGHDGTIAPSTTLRPRVPTAPASSVLSSPPQKKLRTQTAPSIDPPSVPGNKRCAGPKLVAMPRAGSTFAAPAAAPPPPPSAHPTSVSAASTSRSGSKPDPVASDTVIVSATGSVVHSLNPLSPKHSNFAASTASVAPSAVASPVAREQLLKRKLGHRPKVVGVPTPHSFYSDVRTRLVKRRESITGGTPKSPVTAAPPAAPAHDSDATEDEATEDEDEDDQGRQPPPVAKNALARLAAAGPNSLPSAAPLIHPRVFHRTVPPVPATGRTNPVVVTEVQLDGTESSSDTSDESSSANGSSSGGFTSAGELDSVLLHLPPPPPQLVSGSASSSAGASVPQSGGRGTRTRATTRNATAASSASASGRITRASSRAAARSRSTTVPAAAAAAATSTPAPTPPPSRGASTRGRARSGSRSTPGSVAPMTSMDPAEYQQHLLQQQEQQLQLQQQVPLGLIAHGHGGANSYLLAAIAAHSSSESETESDSD</sequence>
<dbReference type="PROSITE" id="PS51299">
    <property type="entry name" value="HTH_APSES"/>
    <property type="match status" value="1"/>
</dbReference>
<feature type="region of interest" description="Disordered" evidence="1">
    <location>
        <begin position="415"/>
        <end position="500"/>
    </location>
</feature>
<feature type="compositionally biased region" description="Low complexity" evidence="1">
    <location>
        <begin position="938"/>
        <end position="966"/>
    </location>
</feature>
<feature type="compositionally biased region" description="Acidic residues" evidence="1">
    <location>
        <begin position="865"/>
        <end position="878"/>
    </location>
</feature>
<feature type="compositionally biased region" description="Low complexity" evidence="1">
    <location>
        <begin position="1059"/>
        <end position="1077"/>
    </location>
</feature>
<feature type="domain" description="HTH APSES-type" evidence="2">
    <location>
        <begin position="484"/>
        <end position="601"/>
    </location>
</feature>
<feature type="compositionally biased region" description="Low complexity" evidence="1">
    <location>
        <begin position="37"/>
        <end position="84"/>
    </location>
</feature>
<dbReference type="GO" id="GO:0003677">
    <property type="term" value="F:DNA binding"/>
    <property type="evidence" value="ECO:0007669"/>
    <property type="project" value="InterPro"/>
</dbReference>
<evidence type="ECO:0000259" key="2">
    <source>
        <dbReference type="PROSITE" id="PS51299"/>
    </source>
</evidence>
<feature type="compositionally biased region" description="Polar residues" evidence="1">
    <location>
        <begin position="679"/>
        <end position="698"/>
    </location>
</feature>
<evidence type="ECO:0000256" key="1">
    <source>
        <dbReference type="SAM" id="MobiDB-lite"/>
    </source>
</evidence>
<keyword evidence="4" id="KW-1185">Reference proteome</keyword>
<feature type="region of interest" description="Disordered" evidence="1">
    <location>
        <begin position="206"/>
        <end position="278"/>
    </location>
</feature>
<evidence type="ECO:0000313" key="3">
    <source>
        <dbReference type="EMBL" id="ORZ40456.1"/>
    </source>
</evidence>